<feature type="region of interest" description="Disordered" evidence="1">
    <location>
        <begin position="116"/>
        <end position="153"/>
    </location>
</feature>
<evidence type="ECO:0000256" key="1">
    <source>
        <dbReference type="SAM" id="MobiDB-lite"/>
    </source>
</evidence>
<keyword evidence="4" id="KW-1185">Reference proteome</keyword>
<dbReference type="AlphaFoldDB" id="R0K621"/>
<evidence type="ECO:0000256" key="2">
    <source>
        <dbReference type="SAM" id="SignalP"/>
    </source>
</evidence>
<evidence type="ECO:0000313" key="4">
    <source>
        <dbReference type="Proteomes" id="UP000016935"/>
    </source>
</evidence>
<dbReference type="HOGENOM" id="CLU_1539876_0_0_1"/>
<organism evidence="3 4">
    <name type="scientific">Exserohilum turcicum (strain 28A)</name>
    <name type="common">Northern leaf blight fungus</name>
    <name type="synonym">Setosphaeria turcica</name>
    <dbReference type="NCBI Taxonomy" id="671987"/>
    <lineage>
        <taxon>Eukaryota</taxon>
        <taxon>Fungi</taxon>
        <taxon>Dikarya</taxon>
        <taxon>Ascomycota</taxon>
        <taxon>Pezizomycotina</taxon>
        <taxon>Dothideomycetes</taxon>
        <taxon>Pleosporomycetidae</taxon>
        <taxon>Pleosporales</taxon>
        <taxon>Pleosporineae</taxon>
        <taxon>Pleosporaceae</taxon>
        <taxon>Exserohilum</taxon>
    </lineage>
</organism>
<protein>
    <submittedName>
        <fullName evidence="3">Uncharacterized protein</fullName>
    </submittedName>
</protein>
<evidence type="ECO:0000313" key="3">
    <source>
        <dbReference type="EMBL" id="EOA88468.1"/>
    </source>
</evidence>
<reference evidence="3 4" key="1">
    <citation type="journal article" date="2012" name="PLoS Pathog.">
        <title>Diverse lifestyles and strategies of plant pathogenesis encoded in the genomes of eighteen Dothideomycetes fungi.</title>
        <authorList>
            <person name="Ohm R.A."/>
            <person name="Feau N."/>
            <person name="Henrissat B."/>
            <person name="Schoch C.L."/>
            <person name="Horwitz B.A."/>
            <person name="Barry K.W."/>
            <person name="Condon B.J."/>
            <person name="Copeland A.C."/>
            <person name="Dhillon B."/>
            <person name="Glaser F."/>
            <person name="Hesse C.N."/>
            <person name="Kosti I."/>
            <person name="LaButti K."/>
            <person name="Lindquist E.A."/>
            <person name="Lucas S."/>
            <person name="Salamov A.A."/>
            <person name="Bradshaw R.E."/>
            <person name="Ciuffetti L."/>
            <person name="Hamelin R.C."/>
            <person name="Kema G.H.J."/>
            <person name="Lawrence C."/>
            <person name="Scott J.A."/>
            <person name="Spatafora J.W."/>
            <person name="Turgeon B.G."/>
            <person name="de Wit P.J.G.M."/>
            <person name="Zhong S."/>
            <person name="Goodwin S.B."/>
            <person name="Grigoriev I.V."/>
        </authorList>
    </citation>
    <scope>NUCLEOTIDE SEQUENCE [LARGE SCALE GENOMIC DNA]</scope>
    <source>
        <strain evidence="4">28A</strain>
    </source>
</reference>
<accession>R0K621</accession>
<proteinExistence type="predicted"/>
<reference evidence="3 4" key="2">
    <citation type="journal article" date="2013" name="PLoS Genet.">
        <title>Comparative genome structure, secondary metabolite, and effector coding capacity across Cochliobolus pathogens.</title>
        <authorList>
            <person name="Condon B.J."/>
            <person name="Leng Y."/>
            <person name="Wu D."/>
            <person name="Bushley K.E."/>
            <person name="Ohm R.A."/>
            <person name="Otillar R."/>
            <person name="Martin J."/>
            <person name="Schackwitz W."/>
            <person name="Grimwood J."/>
            <person name="MohdZainudin N."/>
            <person name="Xue C."/>
            <person name="Wang R."/>
            <person name="Manning V.A."/>
            <person name="Dhillon B."/>
            <person name="Tu Z.J."/>
            <person name="Steffenson B.J."/>
            <person name="Salamov A."/>
            <person name="Sun H."/>
            <person name="Lowry S."/>
            <person name="LaButti K."/>
            <person name="Han J."/>
            <person name="Copeland A."/>
            <person name="Lindquist E."/>
            <person name="Barry K."/>
            <person name="Schmutz J."/>
            <person name="Baker S.E."/>
            <person name="Ciuffetti L.M."/>
            <person name="Grigoriev I.V."/>
            <person name="Zhong S."/>
            <person name="Turgeon B.G."/>
        </authorList>
    </citation>
    <scope>NUCLEOTIDE SEQUENCE [LARGE SCALE GENOMIC DNA]</scope>
    <source>
        <strain evidence="4">28A</strain>
    </source>
</reference>
<dbReference type="OrthoDB" id="3691291at2759"/>
<feature type="signal peptide" evidence="2">
    <location>
        <begin position="1"/>
        <end position="23"/>
    </location>
</feature>
<keyword evidence="2" id="KW-0732">Signal</keyword>
<sequence>MRARASIAHSAPALLLLASAAVAQGDTTTVVVATSPFVSPTPSSVDIFTIQTSMPAEDPWACYEACLMPPCPSSCSVSGSMGLPLPPPVSESVVSVITDSFLSTVTGAMSIPAGETALSSGASQTPTPSTPSGGLRSTGSPTRSGTPQVTSSAAALDAKAPGMSLVAVVAGALALL</sequence>
<dbReference type="GeneID" id="19403107"/>
<name>R0K621_EXST2</name>
<gene>
    <name evidence="3" type="ORF">SETTUDRAFT_27275</name>
</gene>
<feature type="chain" id="PRO_5004343114" evidence="2">
    <location>
        <begin position="24"/>
        <end position="176"/>
    </location>
</feature>
<dbReference type="Proteomes" id="UP000016935">
    <property type="component" value="Unassembled WGS sequence"/>
</dbReference>
<feature type="compositionally biased region" description="Polar residues" evidence="1">
    <location>
        <begin position="117"/>
        <end position="153"/>
    </location>
</feature>
<dbReference type="EMBL" id="KB908537">
    <property type="protein sequence ID" value="EOA88468.1"/>
    <property type="molecule type" value="Genomic_DNA"/>
</dbReference>
<dbReference type="RefSeq" id="XP_008023705.1">
    <property type="nucleotide sequence ID" value="XM_008025514.1"/>
</dbReference>